<protein>
    <submittedName>
        <fullName evidence="1">Uncharacterized protein</fullName>
    </submittedName>
</protein>
<sequence length="261" mass="29319">MRQIFAQTVHTAFTNTIFRLPTLTPFGGSDHPQATVDNQYPEELRPVIQQAADTLVKSDSVDCAVPACLARVALAGSGPSTKQDQGSVSLTSDDVDIGESISGFLAKRGRPSSQNRRAVPLRRQAILSNRDEGPFARPGQKKVMNKPFFTKWFIHSTHGSIESPPHPDDGIYIEDRHLFVHVNLDALDTTPGVVNLTAVVTVWLWISELERWEPVVPGYSRWVDDQEYVLKVNKNTFEPGWVKRKTVYEDARRRKGKAKDW</sequence>
<keyword evidence="2" id="KW-1185">Reference proteome</keyword>
<dbReference type="Proteomes" id="UP001437256">
    <property type="component" value="Unassembled WGS sequence"/>
</dbReference>
<organism evidence="1 2">
    <name type="scientific">Marasmius tenuissimus</name>
    <dbReference type="NCBI Taxonomy" id="585030"/>
    <lineage>
        <taxon>Eukaryota</taxon>
        <taxon>Fungi</taxon>
        <taxon>Dikarya</taxon>
        <taxon>Basidiomycota</taxon>
        <taxon>Agaricomycotina</taxon>
        <taxon>Agaricomycetes</taxon>
        <taxon>Agaricomycetidae</taxon>
        <taxon>Agaricales</taxon>
        <taxon>Marasmiineae</taxon>
        <taxon>Marasmiaceae</taxon>
        <taxon>Marasmius</taxon>
    </lineage>
</organism>
<comment type="caution">
    <text evidence="1">The sequence shown here is derived from an EMBL/GenBank/DDBJ whole genome shotgun (WGS) entry which is preliminary data.</text>
</comment>
<accession>A0ABR3A7H7</accession>
<proteinExistence type="predicted"/>
<evidence type="ECO:0000313" key="1">
    <source>
        <dbReference type="EMBL" id="KAL0068958.1"/>
    </source>
</evidence>
<name>A0ABR3A7H7_9AGAR</name>
<reference evidence="1 2" key="1">
    <citation type="submission" date="2024-05" db="EMBL/GenBank/DDBJ databases">
        <title>A draft genome resource for the thread blight pathogen Marasmius tenuissimus strain MS-2.</title>
        <authorList>
            <person name="Yulfo-Soto G.E."/>
            <person name="Baruah I.K."/>
            <person name="Amoako-Attah I."/>
            <person name="Bukari Y."/>
            <person name="Meinhardt L.W."/>
            <person name="Bailey B.A."/>
            <person name="Cohen S.P."/>
        </authorList>
    </citation>
    <scope>NUCLEOTIDE SEQUENCE [LARGE SCALE GENOMIC DNA]</scope>
    <source>
        <strain evidence="1 2">MS-2</strain>
    </source>
</reference>
<dbReference type="EMBL" id="JBBXMP010000015">
    <property type="protein sequence ID" value="KAL0068958.1"/>
    <property type="molecule type" value="Genomic_DNA"/>
</dbReference>
<gene>
    <name evidence="1" type="ORF">AAF712_003951</name>
</gene>
<evidence type="ECO:0000313" key="2">
    <source>
        <dbReference type="Proteomes" id="UP001437256"/>
    </source>
</evidence>